<reference evidence="1 2" key="1">
    <citation type="journal article" date="2012" name="BMC Genomics">
        <title>Comparative genomics of the white-rot fungi, Phanerochaete carnosa and P. chrysosporium, to elucidate the genetic basis of the distinct wood types they colonize.</title>
        <authorList>
            <person name="Suzuki H."/>
            <person name="MacDonald J."/>
            <person name="Syed K."/>
            <person name="Salamov A."/>
            <person name="Hori C."/>
            <person name="Aerts A."/>
            <person name="Henrissat B."/>
            <person name="Wiebenga A."/>
            <person name="vanKuyk P.A."/>
            <person name="Barry K."/>
            <person name="Lindquist E."/>
            <person name="LaButti K."/>
            <person name="Lapidus A."/>
            <person name="Lucas S."/>
            <person name="Coutinho P."/>
            <person name="Gong Y."/>
            <person name="Samejima M."/>
            <person name="Mahadevan R."/>
            <person name="Abou-Zaid M."/>
            <person name="de Vries R.P."/>
            <person name="Igarashi K."/>
            <person name="Yadav J.S."/>
            <person name="Grigoriev I.V."/>
            <person name="Master E.R."/>
        </authorList>
    </citation>
    <scope>NUCLEOTIDE SEQUENCE [LARGE SCALE GENOMIC DNA]</scope>
    <source>
        <strain evidence="1 2">HHB-10118-sp</strain>
    </source>
</reference>
<dbReference type="Proteomes" id="UP000008370">
    <property type="component" value="Unassembled WGS sequence"/>
</dbReference>
<accession>K5UV74</accession>
<sequence length="318" mass="35681">MPLLENRLLHARSYLEGTILDRNLPHPLRGLCDCARLPECWGTIHLPREVKVDNDRVEISQSFRARRGEVVEVEESYVAECSVDPLYPLYYYEVRVSIDLETLQRLVRPRLCNMIITIGFVISPPGFLSGSSTSTSSAAIEDSQPRTADTLTTSGVGSLMHHGYGKKFLIVLDRLILLAADATYAIASGELIIAKYPVFSADSVRYEGRVTLGCAVSRIDGHIFYTRDGVILDDSRQYFSELKGKALCPVVRVQQKSSETTHLRITANFGQYRFTYDISSWTGAHSTTWRRKFLEDARSLPREIIIIIAAFAADAARE</sequence>
<proteinExistence type="predicted"/>
<evidence type="ECO:0000313" key="2">
    <source>
        <dbReference type="Proteomes" id="UP000008370"/>
    </source>
</evidence>
<keyword evidence="2" id="KW-1185">Reference proteome</keyword>
<dbReference type="AlphaFoldDB" id="K5UV74"/>
<protein>
    <submittedName>
        <fullName evidence="1">Uncharacterized protein</fullName>
    </submittedName>
</protein>
<dbReference type="RefSeq" id="XP_007396602.1">
    <property type="nucleotide sequence ID" value="XM_007396540.1"/>
</dbReference>
<organism evidence="1 2">
    <name type="scientific">Phanerochaete carnosa (strain HHB-10118-sp)</name>
    <name type="common">White-rot fungus</name>
    <name type="synonym">Peniophora carnosa</name>
    <dbReference type="NCBI Taxonomy" id="650164"/>
    <lineage>
        <taxon>Eukaryota</taxon>
        <taxon>Fungi</taxon>
        <taxon>Dikarya</taxon>
        <taxon>Basidiomycota</taxon>
        <taxon>Agaricomycotina</taxon>
        <taxon>Agaricomycetes</taxon>
        <taxon>Polyporales</taxon>
        <taxon>Phanerochaetaceae</taxon>
        <taxon>Phanerochaete</taxon>
    </lineage>
</organism>
<dbReference type="InterPro" id="IPR043136">
    <property type="entry name" value="B30.2/SPRY_sf"/>
</dbReference>
<name>K5UV74_PHACS</name>
<dbReference type="HOGENOM" id="CLU_897435_0_0_1"/>
<dbReference type="GeneID" id="18910245"/>
<gene>
    <name evidence="1" type="ORF">PHACADRAFT_184922</name>
</gene>
<dbReference type="Gene3D" id="2.60.120.920">
    <property type="match status" value="1"/>
</dbReference>
<evidence type="ECO:0000313" key="1">
    <source>
        <dbReference type="EMBL" id="EKM53891.1"/>
    </source>
</evidence>
<dbReference type="KEGG" id="pco:PHACADRAFT_184922"/>
<dbReference type="InParanoid" id="K5UV74"/>
<dbReference type="EMBL" id="JH930473">
    <property type="protein sequence ID" value="EKM53891.1"/>
    <property type="molecule type" value="Genomic_DNA"/>
</dbReference>